<dbReference type="InterPro" id="IPR011059">
    <property type="entry name" value="Metal-dep_hydrolase_composite"/>
</dbReference>
<dbReference type="PANTHER" id="PTHR43794">
    <property type="entry name" value="AMINOHYDROLASE SSNA-RELATED"/>
    <property type="match status" value="1"/>
</dbReference>
<dbReference type="Pfam" id="PF01979">
    <property type="entry name" value="Amidohydro_1"/>
    <property type="match status" value="1"/>
</dbReference>
<reference evidence="4" key="1">
    <citation type="submission" date="2020-05" db="EMBL/GenBank/DDBJ databases">
        <authorList>
            <person name="Chiriac C."/>
            <person name="Salcher M."/>
            <person name="Ghai R."/>
            <person name="Kavagutti S V."/>
        </authorList>
    </citation>
    <scope>NUCLEOTIDE SEQUENCE</scope>
</reference>
<dbReference type="CDD" id="cd01298">
    <property type="entry name" value="ATZ_TRZ_like"/>
    <property type="match status" value="1"/>
</dbReference>
<protein>
    <submittedName>
        <fullName evidence="4">Unannotated protein</fullName>
    </submittedName>
</protein>
<dbReference type="GO" id="GO:0016810">
    <property type="term" value="F:hydrolase activity, acting on carbon-nitrogen (but not peptide) bonds"/>
    <property type="evidence" value="ECO:0007669"/>
    <property type="project" value="InterPro"/>
</dbReference>
<feature type="domain" description="Amidohydrolase-related" evidence="2">
    <location>
        <begin position="56"/>
        <end position="397"/>
    </location>
</feature>
<accession>A0A6J7PPY7</accession>
<name>A0A6J7PPY7_9ZZZZ</name>
<dbReference type="AlphaFoldDB" id="A0A6J7PPY7"/>
<dbReference type="EMBL" id="CAFAAJ010000040">
    <property type="protein sequence ID" value="CAB4798815.1"/>
    <property type="molecule type" value="Genomic_DNA"/>
</dbReference>
<dbReference type="Gene3D" id="3.20.20.140">
    <property type="entry name" value="Metal-dependent hydrolases"/>
    <property type="match status" value="1"/>
</dbReference>
<dbReference type="InterPro" id="IPR050287">
    <property type="entry name" value="MTA/SAH_deaminase"/>
</dbReference>
<dbReference type="Gene3D" id="2.30.40.10">
    <property type="entry name" value="Urease, subunit C, domain 1"/>
    <property type="match status" value="1"/>
</dbReference>
<gene>
    <name evidence="3" type="ORF">UFOPK3001_00820</name>
    <name evidence="4" type="ORF">UFOPK3954_01960</name>
</gene>
<sequence>MITEIRNATIVTVDAHDTVIDGGTLVIDGDLIAEVLPANVAPSAPADQVVDAHGGIVMPGLVNAHTHLAMTMFRGFADDRDLQGFLDRLFPVEERVLSEETVRLGARLAFAESLRAGCTSALDMFWWPDATIDEAAIAGFRLQAGPIFIGFPGPDHTPFTGRIAKAERTGPHRWLFAHGTYTMTPDELGQVGELARRTGARFHIHASENDSEVSDVRARYGRTPVELLDDHGLLGPTTVLAHAVVLNDDEVARLGETRTAVAHCPLSNMKLASGVCRVPDLLAAGATVGLGTDGCASSNDLDLFIGMRMAALLHKGVRKDATLLPAPAVLRMATIGSAQALGIGDIVGSIEVGKRADIVRLDPDSPSLTPSFEAASTIVYAASRGDVVDVWVNGRQVVDNRVLTTIDLPATLTALRSLTRTF</sequence>
<evidence type="ECO:0000256" key="1">
    <source>
        <dbReference type="ARBA" id="ARBA00022801"/>
    </source>
</evidence>
<dbReference type="InterPro" id="IPR006680">
    <property type="entry name" value="Amidohydro-rel"/>
</dbReference>
<keyword evidence="1" id="KW-0378">Hydrolase</keyword>
<dbReference type="SUPFAM" id="SSF51338">
    <property type="entry name" value="Composite domain of metallo-dependent hydrolases"/>
    <property type="match status" value="1"/>
</dbReference>
<evidence type="ECO:0000313" key="4">
    <source>
        <dbReference type="EMBL" id="CAB5004642.1"/>
    </source>
</evidence>
<evidence type="ECO:0000313" key="3">
    <source>
        <dbReference type="EMBL" id="CAB4798815.1"/>
    </source>
</evidence>
<dbReference type="SUPFAM" id="SSF51556">
    <property type="entry name" value="Metallo-dependent hydrolases"/>
    <property type="match status" value="1"/>
</dbReference>
<evidence type="ECO:0000259" key="2">
    <source>
        <dbReference type="Pfam" id="PF01979"/>
    </source>
</evidence>
<organism evidence="4">
    <name type="scientific">freshwater metagenome</name>
    <dbReference type="NCBI Taxonomy" id="449393"/>
    <lineage>
        <taxon>unclassified sequences</taxon>
        <taxon>metagenomes</taxon>
        <taxon>ecological metagenomes</taxon>
    </lineage>
</organism>
<proteinExistence type="predicted"/>
<dbReference type="EMBL" id="CAFBON010000251">
    <property type="protein sequence ID" value="CAB5004642.1"/>
    <property type="molecule type" value="Genomic_DNA"/>
</dbReference>
<dbReference type="PANTHER" id="PTHR43794:SF11">
    <property type="entry name" value="AMIDOHYDROLASE-RELATED DOMAIN-CONTAINING PROTEIN"/>
    <property type="match status" value="1"/>
</dbReference>
<dbReference type="InterPro" id="IPR032466">
    <property type="entry name" value="Metal_Hydrolase"/>
</dbReference>